<organism evidence="2 3">
    <name type="scientific">Streptomyces violaceus</name>
    <name type="common">Streptomyces venezuelae</name>
    <dbReference type="NCBI Taxonomy" id="1936"/>
    <lineage>
        <taxon>Bacteria</taxon>
        <taxon>Bacillati</taxon>
        <taxon>Actinomycetota</taxon>
        <taxon>Actinomycetes</taxon>
        <taxon>Kitasatosporales</taxon>
        <taxon>Streptomycetaceae</taxon>
        <taxon>Streptomyces</taxon>
    </lineage>
</organism>
<sequence length="191" mass="21177">MDLHAWTAQQVDRAEALARAATPGPWEGVVDHHQRGEVNASVWSDKLGYYITEKISSGERHEADAIHIGHHDPAVVLRRCEADRRILARHRLDPGAATSPYRATACEGCGAEWVQDYYDPFVDNLNDCPELLDLAHAHGITPEILAGLDRPQPPEPQPRDGRRLGLEDILATPPITTSDVPEALRGPRWKP</sequence>
<dbReference type="Proteomes" id="UP001341259">
    <property type="component" value="Chromosome"/>
</dbReference>
<keyword evidence="3" id="KW-1185">Reference proteome</keyword>
<accession>A0ABZ1NL49</accession>
<feature type="compositionally biased region" description="Basic and acidic residues" evidence="1">
    <location>
        <begin position="157"/>
        <end position="166"/>
    </location>
</feature>
<dbReference type="InterPro" id="IPR046193">
    <property type="entry name" value="DUF6221"/>
</dbReference>
<evidence type="ECO:0000256" key="1">
    <source>
        <dbReference type="SAM" id="MobiDB-lite"/>
    </source>
</evidence>
<reference evidence="2 3" key="1">
    <citation type="submission" date="2022-10" db="EMBL/GenBank/DDBJ databases">
        <title>The complete genomes of actinobacterial strains from the NBC collection.</title>
        <authorList>
            <person name="Joergensen T.S."/>
            <person name="Alvarez Arevalo M."/>
            <person name="Sterndorff E.B."/>
            <person name="Faurdal D."/>
            <person name="Vuksanovic O."/>
            <person name="Mourched A.-S."/>
            <person name="Charusanti P."/>
            <person name="Shaw S."/>
            <person name="Blin K."/>
            <person name="Weber T."/>
        </authorList>
    </citation>
    <scope>NUCLEOTIDE SEQUENCE [LARGE SCALE GENOMIC DNA]</scope>
    <source>
        <strain evidence="2 3">NBC_00456</strain>
    </source>
</reference>
<gene>
    <name evidence="2" type="ORF">OHB29_04415</name>
</gene>
<name>A0ABZ1NL49_STRVL</name>
<dbReference type="RefSeq" id="WP_328336747.1">
    <property type="nucleotide sequence ID" value="NZ_CP107906.1"/>
</dbReference>
<proteinExistence type="predicted"/>
<feature type="region of interest" description="Disordered" evidence="1">
    <location>
        <begin position="145"/>
        <end position="191"/>
    </location>
</feature>
<evidence type="ECO:0000313" key="2">
    <source>
        <dbReference type="EMBL" id="WUG92325.1"/>
    </source>
</evidence>
<protein>
    <submittedName>
        <fullName evidence="2">DUF6221 family protein</fullName>
    </submittedName>
</protein>
<evidence type="ECO:0000313" key="3">
    <source>
        <dbReference type="Proteomes" id="UP001341259"/>
    </source>
</evidence>
<dbReference type="EMBL" id="CP107906">
    <property type="protein sequence ID" value="WUG92325.1"/>
    <property type="molecule type" value="Genomic_DNA"/>
</dbReference>
<dbReference type="Pfam" id="PF19730">
    <property type="entry name" value="DUF6221"/>
    <property type="match status" value="1"/>
</dbReference>